<dbReference type="EMBL" id="BAAANY010000002">
    <property type="protein sequence ID" value="GAA1661630.1"/>
    <property type="molecule type" value="Genomic_DNA"/>
</dbReference>
<dbReference type="InterPro" id="IPR028202">
    <property type="entry name" value="Reductase_C"/>
</dbReference>
<evidence type="ECO:0000259" key="6">
    <source>
        <dbReference type="Pfam" id="PF14759"/>
    </source>
</evidence>
<dbReference type="PANTHER" id="PTHR43557:SF2">
    <property type="entry name" value="RIESKE DOMAIN-CONTAINING PROTEIN-RELATED"/>
    <property type="match status" value="1"/>
</dbReference>
<keyword evidence="2" id="KW-0285">Flavoprotein</keyword>
<dbReference type="PRINTS" id="PR00368">
    <property type="entry name" value="FADPNR"/>
</dbReference>
<accession>A0ABN2FXJ4</accession>
<keyword evidence="3" id="KW-0274">FAD</keyword>
<keyword evidence="4" id="KW-0560">Oxidoreductase</keyword>
<dbReference type="Pfam" id="PF14759">
    <property type="entry name" value="Reductase_C"/>
    <property type="match status" value="1"/>
</dbReference>
<name>A0ABN2FXJ4_9ACTN</name>
<dbReference type="InterPro" id="IPR016156">
    <property type="entry name" value="FAD/NAD-linked_Rdtase_dimer_sf"/>
</dbReference>
<dbReference type="PRINTS" id="PR00411">
    <property type="entry name" value="PNDRDTASEI"/>
</dbReference>
<gene>
    <name evidence="7" type="ORF">GCM10009765_08950</name>
</gene>
<dbReference type="InterPro" id="IPR023753">
    <property type="entry name" value="FAD/NAD-binding_dom"/>
</dbReference>
<dbReference type="InterPro" id="IPR050446">
    <property type="entry name" value="FAD-oxidoreductase/Apoptosis"/>
</dbReference>
<comment type="caution">
    <text evidence="7">The sequence shown here is derived from an EMBL/GenBank/DDBJ whole genome shotgun (WGS) entry which is preliminary data.</text>
</comment>
<dbReference type="SUPFAM" id="SSF55424">
    <property type="entry name" value="FAD/NAD-linked reductases, dimerisation (C-terminal) domain"/>
    <property type="match status" value="1"/>
</dbReference>
<reference evidence="7 8" key="1">
    <citation type="journal article" date="2019" name="Int. J. Syst. Evol. Microbiol.">
        <title>The Global Catalogue of Microorganisms (GCM) 10K type strain sequencing project: providing services to taxonomists for standard genome sequencing and annotation.</title>
        <authorList>
            <consortium name="The Broad Institute Genomics Platform"/>
            <consortium name="The Broad Institute Genome Sequencing Center for Infectious Disease"/>
            <person name="Wu L."/>
            <person name="Ma J."/>
        </authorList>
    </citation>
    <scope>NUCLEOTIDE SEQUENCE [LARGE SCALE GENOMIC DNA]</scope>
    <source>
        <strain evidence="7 8">JCM 14718</strain>
    </source>
</reference>
<dbReference type="InterPro" id="IPR036188">
    <property type="entry name" value="FAD/NAD-bd_sf"/>
</dbReference>
<feature type="domain" description="FAD/NAD(P)-binding" evidence="5">
    <location>
        <begin position="7"/>
        <end position="303"/>
    </location>
</feature>
<dbReference type="PANTHER" id="PTHR43557">
    <property type="entry name" value="APOPTOSIS-INDUCING FACTOR 1"/>
    <property type="match status" value="1"/>
</dbReference>
<evidence type="ECO:0000313" key="7">
    <source>
        <dbReference type="EMBL" id="GAA1661630.1"/>
    </source>
</evidence>
<dbReference type="Gene3D" id="3.30.390.30">
    <property type="match status" value="1"/>
</dbReference>
<evidence type="ECO:0000256" key="4">
    <source>
        <dbReference type="ARBA" id="ARBA00023002"/>
    </source>
</evidence>
<evidence type="ECO:0000256" key="3">
    <source>
        <dbReference type="ARBA" id="ARBA00022827"/>
    </source>
</evidence>
<dbReference type="RefSeq" id="WP_344307342.1">
    <property type="nucleotide sequence ID" value="NZ_BAAANY010000002.1"/>
</dbReference>
<comment type="cofactor">
    <cofactor evidence="1">
        <name>FAD</name>
        <dbReference type="ChEBI" id="CHEBI:57692"/>
    </cofactor>
</comment>
<sequence length="396" mass="41237">MTTGAGIVLVGAGLAGVRTAEQLRRAGHSGPITMLGAEVHPPYDRPPLSKEVLRGDRTAADVVLQDTAFFADNQVELRTGVRAIGVDTEKRLVSLENGPAVPYEELVIATGLVPRQLPAAAGLAGLHVLRTVDHSLRIRESVGSGPALIVGAGFIGCEVAASLRALSVPVTIVDPLPAPLAGAVGETIGRLVARLHVEAGVDLRCGVGVAEILDDGAGRVSGVKLSDGTEIAAHLIVSGIGSRPAVEWLAGSAIEVANGITCDERGRTSADGVWALGDVAAWFRPALGKHVRVEHWTNAGEQASVVASDIVGGDQPTRPPVVPYFWSDQYGLKIQALGDIDPSEEVRVLTDDGRRFLAVYVNDGRITGAVGCGRAGQLMKLRPLIARQAALSEIPQ</sequence>
<feature type="domain" description="Reductase C-terminal" evidence="6">
    <location>
        <begin position="324"/>
        <end position="392"/>
    </location>
</feature>
<evidence type="ECO:0000313" key="8">
    <source>
        <dbReference type="Proteomes" id="UP001500618"/>
    </source>
</evidence>
<protein>
    <submittedName>
        <fullName evidence="7">FAD/NAD(P)-binding oxidoreductase</fullName>
    </submittedName>
</protein>
<dbReference type="Pfam" id="PF07992">
    <property type="entry name" value="Pyr_redox_2"/>
    <property type="match status" value="1"/>
</dbReference>
<organism evidence="7 8">
    <name type="scientific">Fodinicola feengrottensis</name>
    <dbReference type="NCBI Taxonomy" id="435914"/>
    <lineage>
        <taxon>Bacteria</taxon>
        <taxon>Bacillati</taxon>
        <taxon>Actinomycetota</taxon>
        <taxon>Actinomycetes</taxon>
        <taxon>Mycobacteriales</taxon>
        <taxon>Fodinicola</taxon>
    </lineage>
</organism>
<evidence type="ECO:0000256" key="1">
    <source>
        <dbReference type="ARBA" id="ARBA00001974"/>
    </source>
</evidence>
<evidence type="ECO:0000256" key="2">
    <source>
        <dbReference type="ARBA" id="ARBA00022630"/>
    </source>
</evidence>
<evidence type="ECO:0000259" key="5">
    <source>
        <dbReference type="Pfam" id="PF07992"/>
    </source>
</evidence>
<dbReference type="Proteomes" id="UP001500618">
    <property type="component" value="Unassembled WGS sequence"/>
</dbReference>
<proteinExistence type="predicted"/>
<keyword evidence="8" id="KW-1185">Reference proteome</keyword>
<dbReference type="Gene3D" id="3.50.50.60">
    <property type="entry name" value="FAD/NAD(P)-binding domain"/>
    <property type="match status" value="2"/>
</dbReference>
<dbReference type="SUPFAM" id="SSF51905">
    <property type="entry name" value="FAD/NAD(P)-binding domain"/>
    <property type="match status" value="2"/>
</dbReference>